<evidence type="ECO:0000313" key="2">
    <source>
        <dbReference type="EMBL" id="SVA23651.1"/>
    </source>
</evidence>
<dbReference type="InterPro" id="IPR027381">
    <property type="entry name" value="LytR/CpsA/Psr_C"/>
</dbReference>
<gene>
    <name evidence="2" type="ORF">METZ01_LOCUS76505</name>
</gene>
<dbReference type="Gene3D" id="3.30.70.2390">
    <property type="match status" value="1"/>
</dbReference>
<evidence type="ECO:0000259" key="1">
    <source>
        <dbReference type="Pfam" id="PF13399"/>
    </source>
</evidence>
<dbReference type="Pfam" id="PF13399">
    <property type="entry name" value="LytR_C"/>
    <property type="match status" value="1"/>
</dbReference>
<dbReference type="EMBL" id="UINC01005804">
    <property type="protein sequence ID" value="SVA23651.1"/>
    <property type="molecule type" value="Genomic_DNA"/>
</dbReference>
<sequence>MTLNAAIGIVGVLLLGFIYSFSRNVSHTGVPIEVTFPQQKEGPRLAIEVYKDHPIHNIKVEVLNGCGKKGIAAMTADFLRGNHIDVVRTDDADHHNHPTTMIIQRNEKFESLKRVSESLGIQWDNEIHVKIVPDESLGVDVTVVIGKDFENFSTLSDFISNSY</sequence>
<dbReference type="AlphaFoldDB" id="A0A381U7F0"/>
<proteinExistence type="predicted"/>
<organism evidence="2">
    <name type="scientific">marine metagenome</name>
    <dbReference type="NCBI Taxonomy" id="408172"/>
    <lineage>
        <taxon>unclassified sequences</taxon>
        <taxon>metagenomes</taxon>
        <taxon>ecological metagenomes</taxon>
    </lineage>
</organism>
<accession>A0A381U7F0</accession>
<reference evidence="2" key="1">
    <citation type="submission" date="2018-05" db="EMBL/GenBank/DDBJ databases">
        <authorList>
            <person name="Lanie J.A."/>
            <person name="Ng W.-L."/>
            <person name="Kazmierczak K.M."/>
            <person name="Andrzejewski T.M."/>
            <person name="Davidsen T.M."/>
            <person name="Wayne K.J."/>
            <person name="Tettelin H."/>
            <person name="Glass J.I."/>
            <person name="Rusch D."/>
            <person name="Podicherti R."/>
            <person name="Tsui H.-C.T."/>
            <person name="Winkler M.E."/>
        </authorList>
    </citation>
    <scope>NUCLEOTIDE SEQUENCE</scope>
</reference>
<protein>
    <recommendedName>
        <fullName evidence="1">LytR/CpsA/Psr regulator C-terminal domain-containing protein</fullName>
    </recommendedName>
</protein>
<name>A0A381U7F0_9ZZZZ</name>
<feature type="domain" description="LytR/CpsA/Psr regulator C-terminal" evidence="1">
    <location>
        <begin position="57"/>
        <end position="149"/>
    </location>
</feature>